<evidence type="ECO:0000256" key="5">
    <source>
        <dbReference type="ARBA" id="ARBA00022759"/>
    </source>
</evidence>
<reference evidence="9 10" key="1">
    <citation type="submission" date="2016-10" db="EMBL/GenBank/DDBJ databases">
        <title>Complete genome of the TMA-utilizing, human hosted archaeon Methanomethylophilus alvus Gen. nov, sp. nov., strain Mx-05, derived from a pure culture.</title>
        <authorList>
            <person name="Brugere J.-F."/>
            <person name="Ben Hania W."/>
            <person name="Chaudhary P.P."/>
            <person name="Gaci N."/>
            <person name="Borrel G."/>
            <person name="Cao Van Tuat L."/>
            <person name="Fardeau M.-L."/>
            <person name="Harris H.M.B."/>
            <person name="O'Toole P.W."/>
            <person name="Ollivier B."/>
        </authorList>
    </citation>
    <scope>NUCLEOTIDE SEQUENCE [LARGE SCALE GENOMIC DNA]</scope>
    <source>
        <strain evidence="9 10">Mx-05</strain>
    </source>
</reference>
<evidence type="ECO:0000313" key="10">
    <source>
        <dbReference type="Proteomes" id="UP000273278"/>
    </source>
</evidence>
<proteinExistence type="inferred from homology"/>
<sequence>MAKHLTRSAVRKIGAERVGILLGLSQEAVREGKDDRAVRYVELARAICGKAQMEMPREFRFCKDCLLPLVPGTNCTVRLTGHKIVSECRRCGAVWRMPYLKEQRGSCGTASAEDEEE</sequence>
<evidence type="ECO:0000256" key="7">
    <source>
        <dbReference type="ARBA" id="ARBA00022833"/>
    </source>
</evidence>
<dbReference type="Gene3D" id="1.20.5.420">
    <property type="entry name" value="Immunoglobulin FC, subunit C"/>
    <property type="match status" value="1"/>
</dbReference>
<evidence type="ECO:0000256" key="1">
    <source>
        <dbReference type="ARBA" id="ARBA00022490"/>
    </source>
</evidence>
<comment type="catalytic activity">
    <reaction evidence="8">
        <text>Endonucleolytic cleavage of RNA, removing 5'-extranucleotides from tRNA precursor.</text>
        <dbReference type="EC" id="3.1.26.5"/>
    </reaction>
</comment>
<dbReference type="EC" id="3.1.26.5" evidence="8"/>
<dbReference type="InterPro" id="IPR007175">
    <property type="entry name" value="Rpr2/Snm1/Rpp21"/>
</dbReference>
<comment type="subunit">
    <text evidence="8">Consists of a catalytic RNA component and at least 4-5 protein subunits.</text>
</comment>
<dbReference type="InterPro" id="IPR016432">
    <property type="entry name" value="RNP4"/>
</dbReference>
<dbReference type="GO" id="GO:0005737">
    <property type="term" value="C:cytoplasm"/>
    <property type="evidence" value="ECO:0007669"/>
    <property type="project" value="UniProtKB-SubCell"/>
</dbReference>
<keyword evidence="1 8" id="KW-0963">Cytoplasm</keyword>
<keyword evidence="7 8" id="KW-0862">Zinc</keyword>
<name>A0A3G3IFP0_9ARCH</name>
<feature type="binding site" evidence="8">
    <location>
        <position position="88"/>
    </location>
    <ligand>
        <name>Zn(2+)</name>
        <dbReference type="ChEBI" id="CHEBI:29105"/>
    </ligand>
</feature>
<dbReference type="EMBL" id="CP017686">
    <property type="protein sequence ID" value="AYQ54549.1"/>
    <property type="molecule type" value="Genomic_DNA"/>
</dbReference>
<protein>
    <recommendedName>
        <fullName evidence="8">Ribonuclease P protein component 4</fullName>
        <shortName evidence="8">RNase P component 4</shortName>
        <ecNumber evidence="8">3.1.26.5</ecNumber>
    </recommendedName>
    <alternativeName>
        <fullName evidence="8">Rpp21</fullName>
    </alternativeName>
</protein>
<evidence type="ECO:0000256" key="3">
    <source>
        <dbReference type="ARBA" id="ARBA00022722"/>
    </source>
</evidence>
<evidence type="ECO:0000256" key="2">
    <source>
        <dbReference type="ARBA" id="ARBA00022694"/>
    </source>
</evidence>
<gene>
    <name evidence="8" type="primary">rnp4</name>
    <name evidence="9" type="ORF">BKD89_01810</name>
</gene>
<keyword evidence="2 8" id="KW-0819">tRNA processing</keyword>
<evidence type="ECO:0000256" key="6">
    <source>
        <dbReference type="ARBA" id="ARBA00022801"/>
    </source>
</evidence>
<dbReference type="PIRSF" id="PIRSF004878">
    <property type="entry name" value="RNase_P_4"/>
    <property type="match status" value="1"/>
</dbReference>
<feature type="binding site" evidence="8">
    <location>
        <position position="91"/>
    </location>
    <ligand>
        <name>Zn(2+)</name>
        <dbReference type="ChEBI" id="CHEBI:29105"/>
    </ligand>
</feature>
<feature type="binding site" evidence="8">
    <location>
        <position position="65"/>
    </location>
    <ligand>
        <name>Zn(2+)</name>
        <dbReference type="ChEBI" id="CHEBI:29105"/>
    </ligand>
</feature>
<dbReference type="GO" id="GO:0008270">
    <property type="term" value="F:zinc ion binding"/>
    <property type="evidence" value="ECO:0007669"/>
    <property type="project" value="UniProtKB-UniRule"/>
</dbReference>
<keyword evidence="6 8" id="KW-0378">Hydrolase</keyword>
<evidence type="ECO:0000256" key="8">
    <source>
        <dbReference type="HAMAP-Rule" id="MF_00757"/>
    </source>
</evidence>
<accession>A0A3G3IFP0</accession>
<dbReference type="Proteomes" id="UP000273278">
    <property type="component" value="Chromosome"/>
</dbReference>
<feature type="binding site" evidence="8">
    <location>
        <position position="62"/>
    </location>
    <ligand>
        <name>Zn(2+)</name>
        <dbReference type="ChEBI" id="CHEBI:29105"/>
    </ligand>
</feature>
<dbReference type="Pfam" id="PF04032">
    <property type="entry name" value="Rpr2"/>
    <property type="match status" value="1"/>
</dbReference>
<dbReference type="AlphaFoldDB" id="A0A3G3IFP0"/>
<dbReference type="HAMAP" id="MF_00757">
    <property type="entry name" value="RNase_P_4"/>
    <property type="match status" value="1"/>
</dbReference>
<comment type="similarity">
    <text evidence="8">Belongs to the eukaryotic/archaeal RNase P protein component 4 family.</text>
</comment>
<keyword evidence="4 8" id="KW-0479">Metal-binding</keyword>
<dbReference type="GO" id="GO:0001682">
    <property type="term" value="P:tRNA 5'-leader removal"/>
    <property type="evidence" value="ECO:0007669"/>
    <property type="project" value="UniProtKB-UniRule"/>
</dbReference>
<dbReference type="OMA" id="IRTSYAY"/>
<keyword evidence="5 8" id="KW-0255">Endonuclease</keyword>
<dbReference type="Gene3D" id="6.20.50.20">
    <property type="match status" value="1"/>
</dbReference>
<organism evidence="9 10">
    <name type="scientific">Methanomethylophilus alvi</name>
    <dbReference type="NCBI Taxonomy" id="1291540"/>
    <lineage>
        <taxon>Archaea</taxon>
        <taxon>Methanobacteriati</taxon>
        <taxon>Thermoplasmatota</taxon>
        <taxon>Thermoplasmata</taxon>
        <taxon>Methanomassiliicoccales</taxon>
        <taxon>Methanomethylophilaceae</taxon>
        <taxon>Methanomethylophilus</taxon>
    </lineage>
</organism>
<evidence type="ECO:0000313" key="9">
    <source>
        <dbReference type="EMBL" id="AYQ54549.1"/>
    </source>
</evidence>
<comment type="function">
    <text evidence="8">Part of ribonuclease P, a protein complex that generates mature tRNA molecules by cleaving their 5'-ends.</text>
</comment>
<dbReference type="GO" id="GO:0004526">
    <property type="term" value="F:ribonuclease P activity"/>
    <property type="evidence" value="ECO:0007669"/>
    <property type="project" value="UniProtKB-UniRule"/>
</dbReference>
<keyword evidence="3 8" id="KW-0540">Nuclease</keyword>
<comment type="cofactor">
    <cofactor evidence="8">
        <name>Zn(2+)</name>
        <dbReference type="ChEBI" id="CHEBI:29105"/>
    </cofactor>
    <text evidence="8">Binds 1 zinc ion per subunit.</text>
</comment>
<evidence type="ECO:0000256" key="4">
    <source>
        <dbReference type="ARBA" id="ARBA00022723"/>
    </source>
</evidence>
<comment type="subcellular location">
    <subcellularLocation>
        <location evidence="8">Cytoplasm</location>
    </subcellularLocation>
</comment>
<dbReference type="GO" id="GO:0030677">
    <property type="term" value="C:ribonuclease P complex"/>
    <property type="evidence" value="ECO:0007669"/>
    <property type="project" value="UniProtKB-UniRule"/>
</dbReference>